<evidence type="ECO:0000313" key="1">
    <source>
        <dbReference type="EMBL" id="KAF8666134.1"/>
    </source>
</evidence>
<comment type="caution">
    <text evidence="1">The sequence shown here is derived from an EMBL/GenBank/DDBJ whole genome shotgun (WGS) entry which is preliminary data.</text>
</comment>
<proteinExistence type="predicted"/>
<reference evidence="1" key="1">
    <citation type="submission" date="2020-07" db="EMBL/GenBank/DDBJ databases">
        <title>Genome sequence and genetic diversity analysis of an under-domesticated orphan crop, white fonio (Digitaria exilis).</title>
        <authorList>
            <person name="Bennetzen J.L."/>
            <person name="Chen S."/>
            <person name="Ma X."/>
            <person name="Wang X."/>
            <person name="Yssel A.E.J."/>
            <person name="Chaluvadi S.R."/>
            <person name="Johnson M."/>
            <person name="Gangashetty P."/>
            <person name="Hamidou F."/>
            <person name="Sanogo M.D."/>
            <person name="Zwaenepoel A."/>
            <person name="Wallace J."/>
            <person name="Van De Peer Y."/>
            <person name="Van Deynze A."/>
        </authorList>
    </citation>
    <scope>NUCLEOTIDE SEQUENCE</scope>
    <source>
        <tissue evidence="1">Leaves</tissue>
    </source>
</reference>
<name>A0A835ALY9_9POAL</name>
<gene>
    <name evidence="1" type="ORF">HU200_053850</name>
</gene>
<dbReference type="Proteomes" id="UP000636709">
    <property type="component" value="Unassembled WGS sequence"/>
</dbReference>
<protein>
    <submittedName>
        <fullName evidence="1">Uncharacterized protein</fullName>
    </submittedName>
</protein>
<dbReference type="OrthoDB" id="10356953at2759"/>
<organism evidence="1 2">
    <name type="scientific">Digitaria exilis</name>
    <dbReference type="NCBI Taxonomy" id="1010633"/>
    <lineage>
        <taxon>Eukaryota</taxon>
        <taxon>Viridiplantae</taxon>
        <taxon>Streptophyta</taxon>
        <taxon>Embryophyta</taxon>
        <taxon>Tracheophyta</taxon>
        <taxon>Spermatophyta</taxon>
        <taxon>Magnoliopsida</taxon>
        <taxon>Liliopsida</taxon>
        <taxon>Poales</taxon>
        <taxon>Poaceae</taxon>
        <taxon>PACMAD clade</taxon>
        <taxon>Panicoideae</taxon>
        <taxon>Panicodae</taxon>
        <taxon>Paniceae</taxon>
        <taxon>Anthephorinae</taxon>
        <taxon>Digitaria</taxon>
    </lineage>
</organism>
<evidence type="ECO:0000313" key="2">
    <source>
        <dbReference type="Proteomes" id="UP000636709"/>
    </source>
</evidence>
<dbReference type="AlphaFoldDB" id="A0A835ALY9"/>
<keyword evidence="2" id="KW-1185">Reference proteome</keyword>
<accession>A0A835ALY9</accession>
<sequence>MSRYLRWTKFSTLSGKMPSGWCSTNTLKLLSSCKHSVSSRALLKLDGGMPSTESVPCLHIIKLLRFFFNLLSVKLMQTLEILLALTYRWRTFLGIVTWKSSSIRKCSPLKTDSAISWSNS</sequence>
<dbReference type="EMBL" id="JACEFO010002316">
    <property type="protein sequence ID" value="KAF8666134.1"/>
    <property type="molecule type" value="Genomic_DNA"/>
</dbReference>